<evidence type="ECO:0000313" key="7">
    <source>
        <dbReference type="Proteomes" id="UP000824540"/>
    </source>
</evidence>
<dbReference type="Gene3D" id="2.30.29.30">
    <property type="entry name" value="Pleckstrin-homology domain (PH domain)/Phosphotyrosine-binding domain (PTB)"/>
    <property type="match status" value="2"/>
</dbReference>
<dbReference type="InterPro" id="IPR037781">
    <property type="entry name" value="SKAP_fam"/>
</dbReference>
<proteinExistence type="predicted"/>
<dbReference type="AlphaFoldDB" id="A0A8T2P967"/>
<dbReference type="GO" id="GO:0005886">
    <property type="term" value="C:plasma membrane"/>
    <property type="evidence" value="ECO:0007669"/>
    <property type="project" value="TreeGrafter"/>
</dbReference>
<feature type="compositionally biased region" description="Low complexity" evidence="4">
    <location>
        <begin position="33"/>
        <end position="43"/>
    </location>
</feature>
<evidence type="ECO:0000256" key="3">
    <source>
        <dbReference type="ARBA" id="ARBA00022553"/>
    </source>
</evidence>
<keyword evidence="7" id="KW-1185">Reference proteome</keyword>
<gene>
    <name evidence="6" type="ORF">JZ751_009710</name>
</gene>
<evidence type="ECO:0000259" key="5">
    <source>
        <dbReference type="PROSITE" id="PS50003"/>
    </source>
</evidence>
<dbReference type="InterPro" id="IPR011993">
    <property type="entry name" value="PH-like_dom_sf"/>
</dbReference>
<dbReference type="SUPFAM" id="SSF50729">
    <property type="entry name" value="PH domain-like"/>
    <property type="match status" value="2"/>
</dbReference>
<accession>A0A8T2P967</accession>
<comment type="caution">
    <text evidence="6">The sequence shown here is derived from an EMBL/GenBank/DDBJ whole genome shotgun (WGS) entry which is preliminary data.</text>
</comment>
<sequence>MTSDMHSDSCRLYVTAETQARAASKLSCAFLNPHSSHSTPNPSALSQEEQERTDHPLSGAQHAPPIPAQDLPSVFKAGYLEKRRKDHSFFGTEWQKRWCALSSRTFYYYGSEKGMHECHHLQQRPGAPHSLMDSPPITISLTAGRSAPLIGNSQVPVGHVVMGHVVMDKQQKGEFNIDGYNVKLNNSLRKDAKKDCCFEISAPDKRVYQSRPKLKGS</sequence>
<feature type="domain" description="PH" evidence="5">
    <location>
        <begin position="73"/>
        <end position="217"/>
    </location>
</feature>
<keyword evidence="3" id="KW-0597">Phosphoprotein</keyword>
<dbReference type="PANTHER" id="PTHR15129:SF2">
    <property type="entry name" value="SRC KINASE-ASSOCIATED PHOSPHOPROTEIN 2"/>
    <property type="match status" value="1"/>
</dbReference>
<dbReference type="PANTHER" id="PTHR15129">
    <property type="entry name" value="SRC-ASSOCIATED ADAPTOR PROTEIN"/>
    <property type="match status" value="1"/>
</dbReference>
<dbReference type="InterPro" id="IPR001849">
    <property type="entry name" value="PH_domain"/>
</dbReference>
<evidence type="ECO:0000256" key="4">
    <source>
        <dbReference type="SAM" id="MobiDB-lite"/>
    </source>
</evidence>
<protein>
    <recommendedName>
        <fullName evidence="5">PH domain-containing protein</fullName>
    </recommendedName>
</protein>
<dbReference type="Proteomes" id="UP000824540">
    <property type="component" value="Unassembled WGS sequence"/>
</dbReference>
<keyword evidence="2" id="KW-0963">Cytoplasm</keyword>
<dbReference type="EMBL" id="JAFBMS010000018">
    <property type="protein sequence ID" value="KAG9345167.1"/>
    <property type="molecule type" value="Genomic_DNA"/>
</dbReference>
<dbReference type="GO" id="GO:0005737">
    <property type="term" value="C:cytoplasm"/>
    <property type="evidence" value="ECO:0007669"/>
    <property type="project" value="UniProtKB-SubCell"/>
</dbReference>
<evidence type="ECO:0000256" key="2">
    <source>
        <dbReference type="ARBA" id="ARBA00022490"/>
    </source>
</evidence>
<evidence type="ECO:0000313" key="6">
    <source>
        <dbReference type="EMBL" id="KAG9345167.1"/>
    </source>
</evidence>
<feature type="region of interest" description="Disordered" evidence="4">
    <location>
        <begin position="33"/>
        <end position="71"/>
    </location>
</feature>
<comment type="subcellular location">
    <subcellularLocation>
        <location evidence="1">Cytoplasm</location>
    </subcellularLocation>
</comment>
<organism evidence="6 7">
    <name type="scientific">Albula glossodonta</name>
    <name type="common">roundjaw bonefish</name>
    <dbReference type="NCBI Taxonomy" id="121402"/>
    <lineage>
        <taxon>Eukaryota</taxon>
        <taxon>Metazoa</taxon>
        <taxon>Chordata</taxon>
        <taxon>Craniata</taxon>
        <taxon>Vertebrata</taxon>
        <taxon>Euteleostomi</taxon>
        <taxon>Actinopterygii</taxon>
        <taxon>Neopterygii</taxon>
        <taxon>Teleostei</taxon>
        <taxon>Albuliformes</taxon>
        <taxon>Albulidae</taxon>
        <taxon>Albula</taxon>
    </lineage>
</organism>
<evidence type="ECO:0000256" key="1">
    <source>
        <dbReference type="ARBA" id="ARBA00004496"/>
    </source>
</evidence>
<reference evidence="6" key="1">
    <citation type="thesis" date="2021" institute="BYU ScholarsArchive" country="Provo, UT, USA">
        <title>Applications of and Algorithms for Genome Assembly and Genomic Analyses with an Emphasis on Marine Teleosts.</title>
        <authorList>
            <person name="Pickett B.D."/>
        </authorList>
    </citation>
    <scope>NUCLEOTIDE SEQUENCE</scope>
    <source>
        <strain evidence="6">HI-2016</strain>
    </source>
</reference>
<dbReference type="PROSITE" id="PS50003">
    <property type="entry name" value="PH_DOMAIN"/>
    <property type="match status" value="1"/>
</dbReference>
<name>A0A8T2P967_9TELE</name>
<dbReference type="OrthoDB" id="243840at2759"/>